<name>A0A9N8DCW2_9STRA</name>
<keyword evidence="3" id="KW-1185">Reference proteome</keyword>
<protein>
    <recommendedName>
        <fullName evidence="4">SnoaL-like domain-containing protein</fullName>
    </recommendedName>
</protein>
<gene>
    <name evidence="2" type="ORF">SEMRO_33_G021220.1</name>
</gene>
<organism evidence="2 3">
    <name type="scientific">Seminavis robusta</name>
    <dbReference type="NCBI Taxonomy" id="568900"/>
    <lineage>
        <taxon>Eukaryota</taxon>
        <taxon>Sar</taxon>
        <taxon>Stramenopiles</taxon>
        <taxon>Ochrophyta</taxon>
        <taxon>Bacillariophyta</taxon>
        <taxon>Bacillariophyceae</taxon>
        <taxon>Bacillariophycidae</taxon>
        <taxon>Naviculales</taxon>
        <taxon>Naviculaceae</taxon>
        <taxon>Seminavis</taxon>
    </lineage>
</organism>
<proteinExistence type="predicted"/>
<comment type="caution">
    <text evidence="2">The sequence shown here is derived from an EMBL/GenBank/DDBJ whole genome shotgun (WGS) entry which is preliminary data.</text>
</comment>
<evidence type="ECO:0000313" key="3">
    <source>
        <dbReference type="Proteomes" id="UP001153069"/>
    </source>
</evidence>
<dbReference type="EMBL" id="CAICTM010000033">
    <property type="protein sequence ID" value="CAB9498185.1"/>
    <property type="molecule type" value="Genomic_DNA"/>
</dbReference>
<accession>A0A9N8DCW2</accession>
<reference evidence="2" key="1">
    <citation type="submission" date="2020-06" db="EMBL/GenBank/DDBJ databases">
        <authorList>
            <consortium name="Plant Systems Biology data submission"/>
        </authorList>
    </citation>
    <scope>NUCLEOTIDE SEQUENCE</scope>
    <source>
        <strain evidence="2">D6</strain>
    </source>
</reference>
<dbReference type="Proteomes" id="UP001153069">
    <property type="component" value="Unassembled WGS sequence"/>
</dbReference>
<dbReference type="AlphaFoldDB" id="A0A9N8DCW2"/>
<sequence length="216" mass="23482">MFKLFSGKRWSKTKTNGKALAKESQDGTSVCSNSNSLSNSNSSSSKKTRPKKATGTSTDNLNEELVAKYVAAVSAHASAEELLKHYASSTSRVLFDDTQAMDAGVMVTEIEKLYRSFNDMGFLYDSIKEIKPGVVLVENLQTTGTHTGPYTFANFPIVEATQKKIVLDPERCWFYMKDGKIDRVEITALGSLTGPPGMYLSVGGTMDMPPATPPGE</sequence>
<feature type="compositionally biased region" description="Low complexity" evidence="1">
    <location>
        <begin position="32"/>
        <end position="45"/>
    </location>
</feature>
<evidence type="ECO:0008006" key="4">
    <source>
        <dbReference type="Google" id="ProtNLM"/>
    </source>
</evidence>
<feature type="region of interest" description="Disordered" evidence="1">
    <location>
        <begin position="1"/>
        <end position="58"/>
    </location>
</feature>
<dbReference type="Gene3D" id="3.10.450.50">
    <property type="match status" value="1"/>
</dbReference>
<evidence type="ECO:0000313" key="2">
    <source>
        <dbReference type="EMBL" id="CAB9498185.1"/>
    </source>
</evidence>
<evidence type="ECO:0000256" key="1">
    <source>
        <dbReference type="SAM" id="MobiDB-lite"/>
    </source>
</evidence>